<dbReference type="CDD" id="cd03225">
    <property type="entry name" value="ABC_cobalt_CbiO_domain1"/>
    <property type="match status" value="1"/>
</dbReference>
<dbReference type="EnsemblPlants" id="Pp3c3_29910V3.1">
    <property type="protein sequence ID" value="PAC:32940554.CDS.1"/>
    <property type="gene ID" value="Pp3c3_29910"/>
</dbReference>
<dbReference type="Pfam" id="PF00005">
    <property type="entry name" value="ABC_tran"/>
    <property type="match status" value="1"/>
</dbReference>
<keyword evidence="3" id="KW-0067">ATP-binding</keyword>
<dbReference type="OrthoDB" id="6500128at2759"/>
<dbReference type="EnsemblPlants" id="Pp3c3_29910V3.2">
    <property type="protein sequence ID" value="PAC:32940555.CDS.1"/>
    <property type="gene ID" value="Pp3c3_29910"/>
</dbReference>
<keyword evidence="8" id="KW-1185">Reference proteome</keyword>
<evidence type="ECO:0000256" key="3">
    <source>
        <dbReference type="ARBA" id="ARBA00022840"/>
    </source>
</evidence>
<dbReference type="RefSeq" id="XP_073389018.1">
    <property type="nucleotide sequence ID" value="XM_073532917.1"/>
</dbReference>
<name>A0A2K1KWJ1_PHYPA</name>
<feature type="region of interest" description="Disordered" evidence="4">
    <location>
        <begin position="81"/>
        <end position="103"/>
    </location>
</feature>
<dbReference type="PaxDb" id="3218-PP1S55_93V6.1"/>
<organism evidence="6">
    <name type="scientific">Physcomitrium patens</name>
    <name type="common">Spreading-leaved earth moss</name>
    <name type="synonym">Physcomitrella patens</name>
    <dbReference type="NCBI Taxonomy" id="3218"/>
    <lineage>
        <taxon>Eukaryota</taxon>
        <taxon>Viridiplantae</taxon>
        <taxon>Streptophyta</taxon>
        <taxon>Embryophyta</taxon>
        <taxon>Bryophyta</taxon>
        <taxon>Bryophytina</taxon>
        <taxon>Bryopsida</taxon>
        <taxon>Funariidae</taxon>
        <taxon>Funariales</taxon>
        <taxon>Funariaceae</taxon>
        <taxon>Physcomitrium</taxon>
    </lineage>
</organism>
<evidence type="ECO:0000256" key="1">
    <source>
        <dbReference type="ARBA" id="ARBA00022448"/>
    </source>
</evidence>
<dbReference type="GO" id="GO:0005524">
    <property type="term" value="F:ATP binding"/>
    <property type="evidence" value="ECO:0007669"/>
    <property type="project" value="UniProtKB-KW"/>
</dbReference>
<evidence type="ECO:0000259" key="5">
    <source>
        <dbReference type="PROSITE" id="PS50893"/>
    </source>
</evidence>
<dbReference type="Gramene" id="Pp3c3_29910V3.1">
    <property type="protein sequence ID" value="PAC:32940554.CDS.1"/>
    <property type="gene ID" value="Pp3c3_29910"/>
</dbReference>
<keyword evidence="2" id="KW-0547">Nucleotide-binding</keyword>
<dbReference type="GO" id="GO:0060586">
    <property type="term" value="P:multicellular organismal-level iron ion homeostasis"/>
    <property type="evidence" value="ECO:0007669"/>
    <property type="project" value="EnsemblPlants"/>
</dbReference>
<dbReference type="Gene3D" id="3.40.50.300">
    <property type="entry name" value="P-loop containing nucleotide triphosphate hydrolases"/>
    <property type="match status" value="1"/>
</dbReference>
<feature type="domain" description="ABC transporter" evidence="5">
    <location>
        <begin position="108"/>
        <end position="331"/>
    </location>
</feature>
<gene>
    <name evidence="7" type="primary">LOC112280116</name>
    <name evidence="6" type="ORF">PHYPA_005134</name>
</gene>
<dbReference type="GO" id="GO:0055085">
    <property type="term" value="P:transmembrane transport"/>
    <property type="evidence" value="ECO:0007669"/>
    <property type="project" value="InterPro"/>
</dbReference>
<dbReference type="PANTHER" id="PTHR43514">
    <property type="entry name" value="ABC TRANSPORTER I FAMILY MEMBER 10"/>
    <property type="match status" value="1"/>
</dbReference>
<dbReference type="InterPro" id="IPR015856">
    <property type="entry name" value="ABC_transpr_CbiO/EcfA_su"/>
</dbReference>
<dbReference type="STRING" id="3218.A0A2K1KWJ1"/>
<dbReference type="RefSeq" id="XP_024370959.1">
    <property type="nucleotide sequence ID" value="XM_024515191.2"/>
</dbReference>
<dbReference type="EnsemblPlants" id="Pp3c3_29910V3.3">
    <property type="protein sequence ID" value="PAC:32940556.CDS.1"/>
    <property type="gene ID" value="Pp3c3_29910"/>
</dbReference>
<dbReference type="EMBL" id="ABEU02000003">
    <property type="protein sequence ID" value="PNR58139.1"/>
    <property type="molecule type" value="Genomic_DNA"/>
</dbReference>
<dbReference type="AlphaFoldDB" id="A0A2K1KWJ1"/>
<dbReference type="GO" id="GO:0009706">
    <property type="term" value="C:chloroplast inner membrane"/>
    <property type="evidence" value="ECO:0007669"/>
    <property type="project" value="EnsemblPlants"/>
</dbReference>
<dbReference type="Gramene" id="Pp3c3_29910V3.2">
    <property type="protein sequence ID" value="PAC:32940555.CDS.1"/>
    <property type="gene ID" value="Pp3c3_29910"/>
</dbReference>
<dbReference type="Gramene" id="Pp3c3_29910V3.3">
    <property type="protein sequence ID" value="PAC:32940556.CDS.1"/>
    <property type="gene ID" value="Pp3c3_29910"/>
</dbReference>
<reference evidence="6 8" key="2">
    <citation type="journal article" date="2018" name="Plant J.">
        <title>The Physcomitrella patens chromosome-scale assembly reveals moss genome structure and evolution.</title>
        <authorList>
            <person name="Lang D."/>
            <person name="Ullrich K.K."/>
            <person name="Murat F."/>
            <person name="Fuchs J."/>
            <person name="Jenkins J."/>
            <person name="Haas F.B."/>
            <person name="Piednoel M."/>
            <person name="Gundlach H."/>
            <person name="Van Bel M."/>
            <person name="Meyberg R."/>
            <person name="Vives C."/>
            <person name="Morata J."/>
            <person name="Symeonidi A."/>
            <person name="Hiss M."/>
            <person name="Muchero W."/>
            <person name="Kamisugi Y."/>
            <person name="Saleh O."/>
            <person name="Blanc G."/>
            <person name="Decker E.L."/>
            <person name="van Gessel N."/>
            <person name="Grimwood J."/>
            <person name="Hayes R.D."/>
            <person name="Graham S.W."/>
            <person name="Gunter L.E."/>
            <person name="McDaniel S.F."/>
            <person name="Hoernstein S.N.W."/>
            <person name="Larsson A."/>
            <person name="Li F.W."/>
            <person name="Perroud P.F."/>
            <person name="Phillips J."/>
            <person name="Ranjan P."/>
            <person name="Rokshar D.S."/>
            <person name="Rothfels C.J."/>
            <person name="Schneider L."/>
            <person name="Shu S."/>
            <person name="Stevenson D.W."/>
            <person name="Thummler F."/>
            <person name="Tillich M."/>
            <person name="Villarreal Aguilar J.C."/>
            <person name="Widiez T."/>
            <person name="Wong G.K."/>
            <person name="Wymore A."/>
            <person name="Zhang Y."/>
            <person name="Zimmer A.D."/>
            <person name="Quatrano R.S."/>
            <person name="Mayer K.F.X."/>
            <person name="Goodstein D."/>
            <person name="Casacuberta J.M."/>
            <person name="Vandepoele K."/>
            <person name="Reski R."/>
            <person name="Cuming A.C."/>
            <person name="Tuskan G.A."/>
            <person name="Maumus F."/>
            <person name="Salse J."/>
            <person name="Schmutz J."/>
            <person name="Rensing S.A."/>
        </authorList>
    </citation>
    <scope>NUCLEOTIDE SEQUENCE [LARGE SCALE GENOMIC DNA]</scope>
    <source>
        <strain evidence="7 8">cv. Gransden 2004</strain>
    </source>
</reference>
<dbReference type="SMART" id="SM00382">
    <property type="entry name" value="AAA"/>
    <property type="match status" value="1"/>
</dbReference>
<evidence type="ECO:0000256" key="2">
    <source>
        <dbReference type="ARBA" id="ARBA00022741"/>
    </source>
</evidence>
<dbReference type="OMA" id="TEDLTIC"/>
<dbReference type="GO" id="GO:0009941">
    <property type="term" value="C:chloroplast envelope"/>
    <property type="evidence" value="ECO:0000318"/>
    <property type="project" value="GO_Central"/>
</dbReference>
<dbReference type="GeneID" id="112280116"/>
<dbReference type="InterPro" id="IPR003593">
    <property type="entry name" value="AAA+_ATPase"/>
</dbReference>
<dbReference type="GO" id="GO:0016887">
    <property type="term" value="F:ATP hydrolysis activity"/>
    <property type="evidence" value="ECO:0007669"/>
    <property type="project" value="InterPro"/>
</dbReference>
<dbReference type="PROSITE" id="PS50893">
    <property type="entry name" value="ABC_TRANSPORTER_2"/>
    <property type="match status" value="1"/>
</dbReference>
<dbReference type="InterPro" id="IPR050334">
    <property type="entry name" value="Molybdenum_import_ModC"/>
</dbReference>
<accession>A0A2K1KWJ1</accession>
<evidence type="ECO:0000256" key="4">
    <source>
        <dbReference type="SAM" id="MobiDB-lite"/>
    </source>
</evidence>
<reference evidence="6 8" key="1">
    <citation type="journal article" date="2008" name="Science">
        <title>The Physcomitrella genome reveals evolutionary insights into the conquest of land by plants.</title>
        <authorList>
            <person name="Rensing S."/>
            <person name="Lang D."/>
            <person name="Zimmer A."/>
            <person name="Terry A."/>
            <person name="Salamov A."/>
            <person name="Shapiro H."/>
            <person name="Nishiyama T."/>
            <person name="Perroud P.-F."/>
            <person name="Lindquist E."/>
            <person name="Kamisugi Y."/>
            <person name="Tanahashi T."/>
            <person name="Sakakibara K."/>
            <person name="Fujita T."/>
            <person name="Oishi K."/>
            <person name="Shin-I T."/>
            <person name="Kuroki Y."/>
            <person name="Toyoda A."/>
            <person name="Suzuki Y."/>
            <person name="Hashimoto A."/>
            <person name="Yamaguchi K."/>
            <person name="Sugano A."/>
            <person name="Kohara Y."/>
            <person name="Fujiyama A."/>
            <person name="Anterola A."/>
            <person name="Aoki S."/>
            <person name="Ashton N."/>
            <person name="Barbazuk W.B."/>
            <person name="Barker E."/>
            <person name="Bennetzen J."/>
            <person name="Bezanilla M."/>
            <person name="Blankenship R."/>
            <person name="Cho S.H."/>
            <person name="Dutcher S."/>
            <person name="Estelle M."/>
            <person name="Fawcett J.A."/>
            <person name="Gundlach H."/>
            <person name="Hanada K."/>
            <person name="Heyl A."/>
            <person name="Hicks K.A."/>
            <person name="Hugh J."/>
            <person name="Lohr M."/>
            <person name="Mayer K."/>
            <person name="Melkozernov A."/>
            <person name="Murata T."/>
            <person name="Nelson D."/>
            <person name="Pils B."/>
            <person name="Prigge M."/>
            <person name="Reiss B."/>
            <person name="Renner T."/>
            <person name="Rombauts S."/>
            <person name="Rushton P."/>
            <person name="Sanderfoot A."/>
            <person name="Schween G."/>
            <person name="Shiu S.-H."/>
            <person name="Stueber K."/>
            <person name="Theodoulou F.L."/>
            <person name="Tu H."/>
            <person name="Van de Peer Y."/>
            <person name="Verrier P.J."/>
            <person name="Waters E."/>
            <person name="Wood A."/>
            <person name="Yang L."/>
            <person name="Cove D."/>
            <person name="Cuming A."/>
            <person name="Hasebe M."/>
            <person name="Lucas S."/>
            <person name="Mishler D.B."/>
            <person name="Reski R."/>
            <person name="Grigoriev I."/>
            <person name="Quatrano R.S."/>
            <person name="Boore J.L."/>
        </authorList>
    </citation>
    <scope>NUCLEOTIDE SEQUENCE [LARGE SCALE GENOMIC DNA]</scope>
    <source>
        <strain evidence="7 8">cv. Gransden 2004</strain>
    </source>
</reference>
<dbReference type="RefSeq" id="XP_024370958.1">
    <property type="nucleotide sequence ID" value="XM_024515190.2"/>
</dbReference>
<evidence type="ECO:0000313" key="6">
    <source>
        <dbReference type="EMBL" id="PNR58139.1"/>
    </source>
</evidence>
<dbReference type="PANTHER" id="PTHR43514:SF4">
    <property type="entry name" value="ABC TRANSPORTER I FAMILY MEMBER 10"/>
    <property type="match status" value="1"/>
</dbReference>
<evidence type="ECO:0000313" key="7">
    <source>
        <dbReference type="EnsemblPlants" id="PAC:32940554.CDS.1"/>
    </source>
</evidence>
<keyword evidence="1" id="KW-0813">Transport</keyword>
<dbReference type="InterPro" id="IPR027417">
    <property type="entry name" value="P-loop_NTPase"/>
</dbReference>
<dbReference type="SUPFAM" id="SSF52540">
    <property type="entry name" value="P-loop containing nucleoside triphosphate hydrolases"/>
    <property type="match status" value="1"/>
</dbReference>
<evidence type="ECO:0000313" key="8">
    <source>
        <dbReference type="Proteomes" id="UP000006727"/>
    </source>
</evidence>
<dbReference type="Proteomes" id="UP000006727">
    <property type="component" value="Chromosome 3"/>
</dbReference>
<dbReference type="PROSITE" id="PS00211">
    <property type="entry name" value="ABC_TRANSPORTER_1"/>
    <property type="match status" value="1"/>
</dbReference>
<dbReference type="InterPro" id="IPR017871">
    <property type="entry name" value="ABC_transporter-like_CS"/>
</dbReference>
<reference evidence="7" key="3">
    <citation type="submission" date="2020-12" db="UniProtKB">
        <authorList>
            <consortium name="EnsemblPlants"/>
        </authorList>
    </citation>
    <scope>IDENTIFICATION</scope>
</reference>
<sequence length="336" mass="36297">MAQCGTALVQFSLAKLHGDGYGTSRGFSSVMVSYSFASLLSLPLPLNVGLRSCSMRKIRCHRSTGEFLLPIISRLPVGRCPQRSPRGQVRAASVRNESETSAPNSVAIDARDLGLTVTGDKGEDVVVLKGCSMQIPEGQLWMLLGPNGCGKSTLLKALTGLLRPNRGKLYIVGPRSFVFQNPDHQVVMPTAEADVAFGLGHLDLSEEEVKARVHSSLEAVGMNEYGQRPVQTLSGGQKQRVAIAGALAESSRVLLLDELTTFLDESDQMGVLEAVRNVVGGSVTALWVTHRLEELDYADGAVYMENGRVVLSGAVEEVKRYILKQQEDMSRNGALR</sequence>
<proteinExistence type="predicted"/>
<dbReference type="GO" id="GO:0009658">
    <property type="term" value="P:chloroplast organization"/>
    <property type="evidence" value="ECO:0007669"/>
    <property type="project" value="EnsemblPlants"/>
</dbReference>
<protein>
    <recommendedName>
        <fullName evidence="5">ABC transporter domain-containing protein</fullName>
    </recommendedName>
</protein>
<dbReference type="InterPro" id="IPR003439">
    <property type="entry name" value="ABC_transporter-like_ATP-bd"/>
</dbReference>